<dbReference type="GO" id="GO:0016491">
    <property type="term" value="F:oxidoreductase activity"/>
    <property type="evidence" value="ECO:0007669"/>
    <property type="project" value="UniProtKB-KW"/>
</dbReference>
<evidence type="ECO:0000256" key="2">
    <source>
        <dbReference type="ARBA" id="ARBA00023002"/>
    </source>
</evidence>
<dbReference type="InterPro" id="IPR000415">
    <property type="entry name" value="Nitroreductase-like"/>
</dbReference>
<protein>
    <recommendedName>
        <fullName evidence="3">Nitroreductase domain-containing protein</fullName>
    </recommendedName>
</protein>
<proteinExistence type="inferred from homology"/>
<comment type="similarity">
    <text evidence="1">Belongs to the nitroreductase family.</text>
</comment>
<dbReference type="InterPro" id="IPR029479">
    <property type="entry name" value="Nitroreductase"/>
</dbReference>
<organism evidence="4">
    <name type="scientific">marine sediment metagenome</name>
    <dbReference type="NCBI Taxonomy" id="412755"/>
    <lineage>
        <taxon>unclassified sequences</taxon>
        <taxon>metagenomes</taxon>
        <taxon>ecological metagenomes</taxon>
    </lineage>
</organism>
<gene>
    <name evidence="4" type="ORF">S12H4_22604</name>
</gene>
<dbReference type="EMBL" id="BARW01011819">
    <property type="protein sequence ID" value="GAI77093.1"/>
    <property type="molecule type" value="Genomic_DNA"/>
</dbReference>
<evidence type="ECO:0000256" key="1">
    <source>
        <dbReference type="ARBA" id="ARBA00007118"/>
    </source>
</evidence>
<sequence length="121" mass="13268">MHHNERRALTQAANNQAFVGQAPIIIVAVALMPERIMTCGVPSYAVDLAIAMEHIVLAAVDEGLGTCWIGAFSQENVRRILGIPDKYKVVTVMPMGYPAGETAARPRKPIEEVVCYEKFTE</sequence>
<evidence type="ECO:0000313" key="4">
    <source>
        <dbReference type="EMBL" id="GAI77093.1"/>
    </source>
</evidence>
<reference evidence="4" key="1">
    <citation type="journal article" date="2014" name="Front. Microbiol.">
        <title>High frequency of phylogenetically diverse reductive dehalogenase-homologous genes in deep subseafloor sedimentary metagenomes.</title>
        <authorList>
            <person name="Kawai M."/>
            <person name="Futagami T."/>
            <person name="Toyoda A."/>
            <person name="Takaki Y."/>
            <person name="Nishi S."/>
            <person name="Hori S."/>
            <person name="Arai W."/>
            <person name="Tsubouchi T."/>
            <person name="Morono Y."/>
            <person name="Uchiyama I."/>
            <person name="Ito T."/>
            <person name="Fujiyama A."/>
            <person name="Inagaki F."/>
            <person name="Takami H."/>
        </authorList>
    </citation>
    <scope>NUCLEOTIDE SEQUENCE</scope>
    <source>
        <strain evidence="4">Expedition CK06-06</strain>
    </source>
</reference>
<dbReference type="AlphaFoldDB" id="X1R964"/>
<accession>X1R964</accession>
<feature type="domain" description="Nitroreductase" evidence="3">
    <location>
        <begin position="10"/>
        <end position="97"/>
    </location>
</feature>
<dbReference type="PANTHER" id="PTHR43673:SF10">
    <property type="entry name" value="NADH DEHYDROGENASE_NAD(P)H NITROREDUCTASE XCC3605-RELATED"/>
    <property type="match status" value="1"/>
</dbReference>
<evidence type="ECO:0000259" key="3">
    <source>
        <dbReference type="Pfam" id="PF00881"/>
    </source>
</evidence>
<dbReference type="SUPFAM" id="SSF55469">
    <property type="entry name" value="FMN-dependent nitroreductase-like"/>
    <property type="match status" value="1"/>
</dbReference>
<dbReference type="Gene3D" id="3.40.109.10">
    <property type="entry name" value="NADH Oxidase"/>
    <property type="match status" value="1"/>
</dbReference>
<name>X1R964_9ZZZZ</name>
<dbReference type="Pfam" id="PF00881">
    <property type="entry name" value="Nitroreductase"/>
    <property type="match status" value="1"/>
</dbReference>
<dbReference type="PANTHER" id="PTHR43673">
    <property type="entry name" value="NAD(P)H NITROREDUCTASE YDGI-RELATED"/>
    <property type="match status" value="1"/>
</dbReference>
<comment type="caution">
    <text evidence="4">The sequence shown here is derived from an EMBL/GenBank/DDBJ whole genome shotgun (WGS) entry which is preliminary data.</text>
</comment>
<keyword evidence="2" id="KW-0560">Oxidoreductase</keyword>